<dbReference type="EMBL" id="MBFE02000016">
    <property type="protein sequence ID" value="MUO44127.1"/>
    <property type="molecule type" value="Genomic_DNA"/>
</dbReference>
<evidence type="ECO:0000313" key="4">
    <source>
        <dbReference type="EMBL" id="MUO44127.1"/>
    </source>
</evidence>
<evidence type="ECO:0000313" key="6">
    <source>
        <dbReference type="Proteomes" id="UP000179454"/>
    </source>
</evidence>
<keyword evidence="2" id="KW-0804">Transcription</keyword>
<gene>
    <name evidence="5" type="ORF">BBK91_025175</name>
    <name evidence="4" type="ORF">BBL17_020340</name>
</gene>
<accession>A0ABD6HFP7</accession>
<dbReference type="EMBL" id="MBFA02000026">
    <property type="protein sequence ID" value="MUP13141.1"/>
    <property type="molecule type" value="Genomic_DNA"/>
</dbReference>
<keyword evidence="6" id="KW-1185">Reference proteome</keyword>
<dbReference type="Pfam" id="PF16859">
    <property type="entry name" value="TetR_C_11"/>
    <property type="match status" value="1"/>
</dbReference>
<dbReference type="Proteomes" id="UP000179536">
    <property type="component" value="Unassembled WGS sequence"/>
</dbReference>
<evidence type="ECO:0000259" key="3">
    <source>
        <dbReference type="Pfam" id="PF16859"/>
    </source>
</evidence>
<dbReference type="AlphaFoldDB" id="A0ABD6HFP7"/>
<evidence type="ECO:0000256" key="1">
    <source>
        <dbReference type="ARBA" id="ARBA00023015"/>
    </source>
</evidence>
<sequence length="138" mass="15591">MASFGKVVADLIAEGQSDPALQRDLFEDHIRVRQVADIAEIERAQKTGEFAAAVDPAQLIEMLFGSLFHRRLLSLPLTEQYGDAHHRCGFLSSGPSVPILGFPRWRLRLSMISVACDGERIFCWRMMSRWNSGRCIRS</sequence>
<name>A0ABD6HFP7_AGRVI</name>
<reference evidence="6 7" key="1">
    <citation type="submission" date="2019-11" db="EMBL/GenBank/DDBJ databases">
        <title>Whole-genome sequencing of Allorhizobium vitis.</title>
        <authorList>
            <person name="Gan H.M."/>
            <person name="Savka M.A."/>
        </authorList>
    </citation>
    <scope>NUCLEOTIDE SEQUENCE [LARGE SCALE GENOMIC DNA]</scope>
    <source>
        <strain evidence="5 7">RF2/1</strain>
        <strain evidence="4 6">T1/7</strain>
    </source>
</reference>
<dbReference type="Proteomes" id="UP000179454">
    <property type="component" value="Unassembled WGS sequence"/>
</dbReference>
<keyword evidence="1" id="KW-0805">Transcription regulation</keyword>
<comment type="caution">
    <text evidence="5">The sequence shown here is derived from an EMBL/GenBank/DDBJ whole genome shotgun (WGS) entry which is preliminary data.</text>
</comment>
<dbReference type="InterPro" id="IPR036271">
    <property type="entry name" value="Tet_transcr_reg_TetR-rel_C_sf"/>
</dbReference>
<dbReference type="InterPro" id="IPR011075">
    <property type="entry name" value="TetR_C"/>
</dbReference>
<evidence type="ECO:0000313" key="5">
    <source>
        <dbReference type="EMBL" id="MUP13141.1"/>
    </source>
</evidence>
<organism evidence="5 7">
    <name type="scientific">Agrobacterium vitis</name>
    <name type="common">Rhizobium vitis</name>
    <dbReference type="NCBI Taxonomy" id="373"/>
    <lineage>
        <taxon>Bacteria</taxon>
        <taxon>Pseudomonadati</taxon>
        <taxon>Pseudomonadota</taxon>
        <taxon>Alphaproteobacteria</taxon>
        <taxon>Hyphomicrobiales</taxon>
        <taxon>Rhizobiaceae</taxon>
        <taxon>Rhizobium/Agrobacterium group</taxon>
        <taxon>Agrobacterium</taxon>
    </lineage>
</organism>
<dbReference type="RefSeq" id="WP_080516950.1">
    <property type="nucleotide sequence ID" value="NZ_MBFA02000026.1"/>
</dbReference>
<evidence type="ECO:0000313" key="7">
    <source>
        <dbReference type="Proteomes" id="UP000179536"/>
    </source>
</evidence>
<proteinExistence type="predicted"/>
<feature type="domain" description="Tetracyclin repressor-like C-terminal" evidence="3">
    <location>
        <begin position="4"/>
        <end position="83"/>
    </location>
</feature>
<evidence type="ECO:0000256" key="2">
    <source>
        <dbReference type="ARBA" id="ARBA00023163"/>
    </source>
</evidence>
<protein>
    <recommendedName>
        <fullName evidence="3">Tetracyclin repressor-like C-terminal domain-containing protein</fullName>
    </recommendedName>
</protein>
<dbReference type="Gene3D" id="1.10.357.10">
    <property type="entry name" value="Tetracycline Repressor, domain 2"/>
    <property type="match status" value="1"/>
</dbReference>
<dbReference type="SUPFAM" id="SSF48498">
    <property type="entry name" value="Tetracyclin repressor-like, C-terminal domain"/>
    <property type="match status" value="1"/>
</dbReference>